<protein>
    <submittedName>
        <fullName evidence="1">Uncharacterized protein</fullName>
    </submittedName>
</protein>
<name>A0A1L2CUT9_9CAUD</name>
<organism evidence="1 2">
    <name type="scientific">Pectobacterium phage vB_PcaM_CBB</name>
    <dbReference type="NCBI Taxonomy" id="2772511"/>
    <lineage>
        <taxon>Viruses</taxon>
        <taxon>Duplodnaviria</taxon>
        <taxon>Heunggongvirae</taxon>
        <taxon>Uroviricota</taxon>
        <taxon>Caudoviricetes</taxon>
        <taxon>Mimasvirus</taxon>
        <taxon>Mimasvirus CBB</taxon>
    </lineage>
</organism>
<dbReference type="Proteomes" id="UP000223891">
    <property type="component" value="Segment"/>
</dbReference>
<evidence type="ECO:0000313" key="2">
    <source>
        <dbReference type="Proteomes" id="UP000223891"/>
    </source>
</evidence>
<gene>
    <name evidence="1" type="ORF">CBB_202</name>
</gene>
<accession>A0A1L2CUT9</accession>
<keyword evidence="2" id="KW-1185">Reference proteome</keyword>
<proteinExistence type="predicted"/>
<reference evidence="2" key="1">
    <citation type="submission" date="2016-01" db="EMBL/GenBank/DDBJ databases">
        <title>Isolation and Characterization of Enterobacteria phage CBB.</title>
        <authorList>
            <person name="Buttimer C.T.H."/>
            <person name="Hendrix H."/>
            <person name="Alexandre H."/>
            <person name="O'Mahony J."/>
            <person name="Lavigne R."/>
            <person name="Coffey A."/>
        </authorList>
    </citation>
    <scope>NUCLEOTIDE SEQUENCE [LARGE SCALE GENOMIC DNA]</scope>
</reference>
<sequence>MKYQAFLGTDEFTYSGEITELYKRIEAFVESTAEGSTRTCAFEILNDVVANIPHFYASVEFPAWAEALFLIQFYEYSWELLEES</sequence>
<dbReference type="EMBL" id="KU574722">
    <property type="protein sequence ID" value="AMM43767.1"/>
    <property type="molecule type" value="Genomic_DNA"/>
</dbReference>
<evidence type="ECO:0000313" key="1">
    <source>
        <dbReference type="EMBL" id="AMM43767.1"/>
    </source>
</evidence>